<dbReference type="InterPro" id="IPR012337">
    <property type="entry name" value="RNaseH-like_sf"/>
</dbReference>
<dbReference type="AlphaFoldDB" id="A0A3E4F4A9"/>
<proteinExistence type="predicted"/>
<dbReference type="Gene3D" id="3.30.420.10">
    <property type="entry name" value="Ribonuclease H-like superfamily/Ribonuclease H"/>
    <property type="match status" value="1"/>
</dbReference>
<dbReference type="Proteomes" id="UP000260664">
    <property type="component" value="Unassembled WGS sequence"/>
</dbReference>
<dbReference type="EMBL" id="QSOI01000010">
    <property type="protein sequence ID" value="RGI83773.1"/>
    <property type="molecule type" value="Genomic_DNA"/>
</dbReference>
<gene>
    <name evidence="2" type="ORF">DXD84_09125</name>
</gene>
<accession>A0A3E4F4A9</accession>
<evidence type="ECO:0000313" key="3">
    <source>
        <dbReference type="Proteomes" id="UP000260664"/>
    </source>
</evidence>
<organism evidence="2 3">
    <name type="scientific">Dorea formicigenerans</name>
    <dbReference type="NCBI Taxonomy" id="39486"/>
    <lineage>
        <taxon>Bacteria</taxon>
        <taxon>Bacillati</taxon>
        <taxon>Bacillota</taxon>
        <taxon>Clostridia</taxon>
        <taxon>Lachnospirales</taxon>
        <taxon>Lachnospiraceae</taxon>
        <taxon>Dorea</taxon>
    </lineage>
</organism>
<dbReference type="GO" id="GO:0003676">
    <property type="term" value="F:nucleic acid binding"/>
    <property type="evidence" value="ECO:0007669"/>
    <property type="project" value="InterPro"/>
</dbReference>
<reference evidence="2 3" key="1">
    <citation type="submission" date="2018-08" db="EMBL/GenBank/DDBJ databases">
        <title>A genome reference for cultivated species of the human gut microbiota.</title>
        <authorList>
            <person name="Zou Y."/>
            <person name="Xue W."/>
            <person name="Luo G."/>
        </authorList>
    </citation>
    <scope>NUCLEOTIDE SEQUENCE [LARGE SCALE GENOMIC DNA]</scope>
    <source>
        <strain evidence="2 3">TM09-19AC</strain>
    </source>
</reference>
<protein>
    <recommendedName>
        <fullName evidence="1">Exonuclease domain-containing protein</fullName>
    </recommendedName>
</protein>
<dbReference type="InterPro" id="IPR036397">
    <property type="entry name" value="RNaseH_sf"/>
</dbReference>
<dbReference type="SUPFAM" id="SSF53098">
    <property type="entry name" value="Ribonuclease H-like"/>
    <property type="match status" value="1"/>
</dbReference>
<evidence type="ECO:0000313" key="2">
    <source>
        <dbReference type="EMBL" id="RGI83773.1"/>
    </source>
</evidence>
<dbReference type="Pfam" id="PF00929">
    <property type="entry name" value="RNase_T"/>
    <property type="match status" value="1"/>
</dbReference>
<sequence>MEKVSIDPREYVVFDVETNGLKSKKDDLLSISFYKPDDKKEYSKFLPLELNRKIVTTHINGITDKDLIGATTLSQDEFDYIVDEFELEKRTILIYAGGNFDKVFLSEYMKRHQIFGFDKLRFYNFKRNIISSKYSYGNITKDNLCSIFNIEGVKQVHNSLNDCKLEWKLFERMGGYYYLVTEGNGGDNVFRLNEDYIIPASLLSSHPNLGRILSERPYIECQSNVIKSFEIDAKGIEKFPTNFTGMTIEHLINSMLEVDKQNSLPFLEENKRKLDFIGKIDNGILALPMVFNLDGTVTALRKKDKEMEERLNSTTKKLKEQIGPLVDYIQNDIFNKERILSQELVVDSKNNILALCDLSTEKAILEIKTNPTDSLAYKEQFFYEAKGRDIYHLKMEWVKNRDTNLLKKVIFHISYVDAHIGTPGSSNWVEGKREEKRLQKIGEIQKYLSSSDLTLVSFTNISSPIKLQCKNCEHEWTVRYSTLMKKIPDCPKCKVHRSREKNPFISEQDRKKLRADNYYEKILRKSNHTIVAINYTGSKDDVDAICVNCGYKWTTRADHLVDRCWCPKCKKEKTSASI</sequence>
<dbReference type="SMART" id="SM00479">
    <property type="entry name" value="EXOIII"/>
    <property type="match status" value="1"/>
</dbReference>
<dbReference type="InterPro" id="IPR013520">
    <property type="entry name" value="Ribonucl_H"/>
</dbReference>
<dbReference type="RefSeq" id="WP_117495222.1">
    <property type="nucleotide sequence ID" value="NZ_QSOI01000010.1"/>
</dbReference>
<name>A0A3E4F4A9_9FIRM</name>
<feature type="domain" description="Exonuclease" evidence="1">
    <location>
        <begin position="10"/>
        <end position="179"/>
    </location>
</feature>
<dbReference type="GO" id="GO:0004527">
    <property type="term" value="F:exonuclease activity"/>
    <property type="evidence" value="ECO:0007669"/>
    <property type="project" value="UniProtKB-ARBA"/>
</dbReference>
<evidence type="ECO:0000259" key="1">
    <source>
        <dbReference type="SMART" id="SM00479"/>
    </source>
</evidence>
<comment type="caution">
    <text evidence="2">The sequence shown here is derived from an EMBL/GenBank/DDBJ whole genome shotgun (WGS) entry which is preliminary data.</text>
</comment>